<dbReference type="Proteomes" id="UP000292704">
    <property type="component" value="Unassembled WGS sequence"/>
</dbReference>
<keyword evidence="4" id="KW-0067">ATP-binding</keyword>
<dbReference type="NCBIfam" id="TIGR00097">
    <property type="entry name" value="HMP-P_kinase"/>
    <property type="match status" value="1"/>
</dbReference>
<dbReference type="GO" id="GO:0008972">
    <property type="term" value="F:phosphomethylpyrimidine kinase activity"/>
    <property type="evidence" value="ECO:0007669"/>
    <property type="project" value="UniProtKB-EC"/>
</dbReference>
<dbReference type="GO" id="GO:0005829">
    <property type="term" value="C:cytosol"/>
    <property type="evidence" value="ECO:0007669"/>
    <property type="project" value="TreeGrafter"/>
</dbReference>
<evidence type="ECO:0000256" key="3">
    <source>
        <dbReference type="ARBA" id="ARBA00022777"/>
    </source>
</evidence>
<dbReference type="GO" id="GO:0005524">
    <property type="term" value="F:ATP binding"/>
    <property type="evidence" value="ECO:0007669"/>
    <property type="project" value="UniProtKB-KW"/>
</dbReference>
<dbReference type="FunFam" id="3.40.1190.20:FF:000003">
    <property type="entry name" value="Phosphomethylpyrimidine kinase ThiD"/>
    <property type="match status" value="1"/>
</dbReference>
<accession>A0A482Y395</accession>
<dbReference type="SUPFAM" id="SSF53639">
    <property type="entry name" value="AraD/HMP-PK domain-like"/>
    <property type="match status" value="1"/>
</dbReference>
<dbReference type="EC" id="2.7.4.7" evidence="7"/>
<gene>
    <name evidence="7" type="primary">thiD</name>
    <name evidence="7" type="ORF">ELS17_15855</name>
</gene>
<keyword evidence="2" id="KW-0547">Nucleotide-binding</keyword>
<comment type="caution">
    <text evidence="7">The sequence shown here is derived from an EMBL/GenBank/DDBJ whole genome shotgun (WGS) entry which is preliminary data.</text>
</comment>
<evidence type="ECO:0000256" key="2">
    <source>
        <dbReference type="ARBA" id="ARBA00022741"/>
    </source>
</evidence>
<feature type="domain" description="Pyridoxamine kinase/Phosphomethylpyrimidine kinase" evidence="5">
    <location>
        <begin position="19"/>
        <end position="261"/>
    </location>
</feature>
<dbReference type="Pfam" id="PF08543">
    <property type="entry name" value="Phos_pyr_kin"/>
    <property type="match status" value="1"/>
</dbReference>
<name>A0A482Y395_9EURY</name>
<dbReference type="RefSeq" id="WP_130171442.1">
    <property type="nucleotide sequence ID" value="NZ_SHMR01000007.1"/>
</dbReference>
<feature type="domain" description="Thiamine-phosphate synthase ThiN" evidence="6">
    <location>
        <begin position="279"/>
        <end position="444"/>
    </location>
</feature>
<dbReference type="InterPro" id="IPR013749">
    <property type="entry name" value="PM/HMP-P_kinase-1"/>
</dbReference>
<dbReference type="EC" id="2.7.1.49" evidence="7"/>
<dbReference type="Gene3D" id="3.40.1190.20">
    <property type="match status" value="1"/>
</dbReference>
<evidence type="ECO:0000313" key="8">
    <source>
        <dbReference type="Proteomes" id="UP000292704"/>
    </source>
</evidence>
<dbReference type="Pfam" id="PF10120">
    <property type="entry name" value="ThiN"/>
    <property type="match status" value="1"/>
</dbReference>
<dbReference type="OrthoDB" id="43786at2157"/>
<proteinExistence type="predicted"/>
<evidence type="ECO:0000256" key="4">
    <source>
        <dbReference type="ARBA" id="ARBA00022840"/>
    </source>
</evidence>
<sequence>MRTPAPDSRPVALTIAGSDSGGGAGIQADLATMAAHGVFGTSAITAVTAQNTRGVSSSHVLPTDEIDAQLEAVTDDFAIAAAKTGMLATTDVIETVAEHARTFPFPLVVDPVMVATSGDRLLEPDAERAYEELLGRATLATPNTDEAEVLTDIAVTDDESAVAAGEAILETGVDAVLVKGGHLPGETVRDILVTDGSVRTFEHPRVGTEATHGSGCTLGSAIAARLAAGDPLETAVEGATEFLERAVRYHYDVGEGHGAVNHMVSLRNEAARERTAEDVQAVVDRFVEADVSALVPEVGMNVVGATPYADSVAETAAVEGRITRTLSGVQPNRGVRFGASSHVARFLLSAREFAPDLRVAVNCRFDAVVEDALEALAWPVAEYDRDRQPDEIRETADSTMGWGARQAFADRDEPPVAVVDRGAVGKEALVKLVADDPETLADRTLALDREVTE</sequence>
<keyword evidence="1 7" id="KW-0808">Transferase</keyword>
<evidence type="ECO:0000256" key="1">
    <source>
        <dbReference type="ARBA" id="ARBA00022679"/>
    </source>
</evidence>
<dbReference type="InterPro" id="IPR019293">
    <property type="entry name" value="ThiN"/>
</dbReference>
<evidence type="ECO:0000259" key="6">
    <source>
        <dbReference type="Pfam" id="PF10120"/>
    </source>
</evidence>
<dbReference type="SUPFAM" id="SSF53613">
    <property type="entry name" value="Ribokinase-like"/>
    <property type="match status" value="1"/>
</dbReference>
<dbReference type="InterPro" id="IPR036409">
    <property type="entry name" value="Aldolase_II/adducin_N_sf"/>
</dbReference>
<dbReference type="GO" id="GO:0008902">
    <property type="term" value="F:hydroxymethylpyrimidine kinase activity"/>
    <property type="evidence" value="ECO:0007669"/>
    <property type="project" value="UniProtKB-EC"/>
</dbReference>
<dbReference type="STRING" id="222984.GCA_000731985_00298"/>
<evidence type="ECO:0000313" key="7">
    <source>
        <dbReference type="EMBL" id="RZH67217.1"/>
    </source>
</evidence>
<keyword evidence="3 7" id="KW-0418">Kinase</keyword>
<dbReference type="PANTHER" id="PTHR20858:SF17">
    <property type="entry name" value="HYDROXYMETHYLPYRIMIDINE_PHOSPHOMETHYLPYRIMIDINE KINASE THI20-RELATED"/>
    <property type="match status" value="1"/>
</dbReference>
<evidence type="ECO:0000259" key="5">
    <source>
        <dbReference type="Pfam" id="PF08543"/>
    </source>
</evidence>
<dbReference type="Gene3D" id="3.40.225.10">
    <property type="entry name" value="Class II aldolase/adducin N-terminal domain"/>
    <property type="match status" value="1"/>
</dbReference>
<organism evidence="7 8">
    <name type="scientific">Natrinema altunense</name>
    <dbReference type="NCBI Taxonomy" id="222984"/>
    <lineage>
        <taxon>Archaea</taxon>
        <taxon>Methanobacteriati</taxon>
        <taxon>Methanobacteriota</taxon>
        <taxon>Stenosarchaea group</taxon>
        <taxon>Halobacteria</taxon>
        <taxon>Halobacteriales</taxon>
        <taxon>Natrialbaceae</taxon>
        <taxon>Natrinema</taxon>
    </lineage>
</organism>
<dbReference type="InterPro" id="IPR029056">
    <property type="entry name" value="Ribokinase-like"/>
</dbReference>
<dbReference type="CDD" id="cd01169">
    <property type="entry name" value="HMPP_kinase"/>
    <property type="match status" value="1"/>
</dbReference>
<dbReference type="EMBL" id="SHMR01000007">
    <property type="protein sequence ID" value="RZH67217.1"/>
    <property type="molecule type" value="Genomic_DNA"/>
</dbReference>
<protein>
    <submittedName>
        <fullName evidence="7">Bifunctional hydroxymethylpyrimidine kinase/phosphomethylpyrimidine kinase</fullName>
        <ecNumber evidence="7">2.7.1.49</ecNumber>
        <ecNumber evidence="7">2.7.4.7</ecNumber>
    </submittedName>
</protein>
<dbReference type="PANTHER" id="PTHR20858">
    <property type="entry name" value="PHOSPHOMETHYLPYRIMIDINE KINASE"/>
    <property type="match status" value="1"/>
</dbReference>
<dbReference type="InterPro" id="IPR004399">
    <property type="entry name" value="HMP/HMP-P_kinase_dom"/>
</dbReference>
<reference evidence="7 8" key="1">
    <citation type="submission" date="2019-02" db="EMBL/GenBank/DDBJ databases">
        <title>Genome analysis provides insights into bioremediation potentialities and Haloocin production by Natrinema altunense strain 4.1R isolated from Chott Douz in Tunisian desert.</title>
        <authorList>
            <person name="Najjari A."/>
            <person name="Youssef N."/>
            <person name="Ben Dhia O."/>
            <person name="Ferjani R."/>
            <person name="El Hidri D."/>
            <person name="Ouzari H.I."/>
            <person name="Cherif A."/>
        </authorList>
    </citation>
    <scope>NUCLEOTIDE SEQUENCE [LARGE SCALE GENOMIC DNA]</scope>
    <source>
        <strain evidence="7 8">4.1R</strain>
    </source>
</reference>
<dbReference type="AlphaFoldDB" id="A0A482Y395"/>
<dbReference type="GO" id="GO:0009228">
    <property type="term" value="P:thiamine biosynthetic process"/>
    <property type="evidence" value="ECO:0007669"/>
    <property type="project" value="InterPro"/>
</dbReference>